<dbReference type="InterPro" id="IPR011005">
    <property type="entry name" value="Dihydropteroate_synth-like_sf"/>
</dbReference>
<comment type="pathway">
    <text evidence="3">Cofactor biosynthesis; tetrahydrofolate biosynthesis; 7,8-dihydrofolate from 2-amino-4-hydroxy-6-hydroxymethyl-7,8-dihydropteridine diphosphate and 4-aminobenzoate: step 1/2.</text>
</comment>
<evidence type="ECO:0000256" key="5">
    <source>
        <dbReference type="ARBA" id="ARBA00022679"/>
    </source>
</evidence>
<dbReference type="GO" id="GO:0046654">
    <property type="term" value="P:tetrahydrofolate biosynthetic process"/>
    <property type="evidence" value="ECO:0007669"/>
    <property type="project" value="TreeGrafter"/>
</dbReference>
<keyword evidence="11" id="KW-1185">Reference proteome</keyword>
<dbReference type="PROSITE" id="PS00793">
    <property type="entry name" value="DHPS_2"/>
    <property type="match status" value="1"/>
</dbReference>
<comment type="catalytic activity">
    <reaction evidence="1">
        <text>(7,8-dihydropterin-6-yl)methyl diphosphate + 4-aminobenzoate = 7,8-dihydropteroate + diphosphate</text>
        <dbReference type="Rhea" id="RHEA:19949"/>
        <dbReference type="ChEBI" id="CHEBI:17836"/>
        <dbReference type="ChEBI" id="CHEBI:17839"/>
        <dbReference type="ChEBI" id="CHEBI:33019"/>
        <dbReference type="ChEBI" id="CHEBI:72950"/>
        <dbReference type="EC" id="2.5.1.15"/>
    </reaction>
</comment>
<accession>A0A9J6PBH7</accession>
<dbReference type="GO" id="GO:0005829">
    <property type="term" value="C:cytosol"/>
    <property type="evidence" value="ECO:0007669"/>
    <property type="project" value="TreeGrafter"/>
</dbReference>
<reference evidence="10" key="1">
    <citation type="submission" date="2022-06" db="EMBL/GenBank/DDBJ databases">
        <title>Isolation and Genomics of Futiania mangrovii gen. nov., sp. nov., a Rare and Metabolically-versatile member in the Class Alphaproteobacteria.</title>
        <authorList>
            <person name="Liu L."/>
            <person name="Huang W.-C."/>
            <person name="Pan J."/>
            <person name="Li J."/>
            <person name="Huang Y."/>
            <person name="Du H."/>
            <person name="Liu Y."/>
            <person name="Li M."/>
        </authorList>
    </citation>
    <scope>NUCLEOTIDE SEQUENCE</scope>
    <source>
        <strain evidence="10">FT118</strain>
    </source>
</reference>
<dbReference type="GO" id="GO:0004156">
    <property type="term" value="F:dihydropteroate synthase activity"/>
    <property type="evidence" value="ECO:0007669"/>
    <property type="project" value="UniProtKB-EC"/>
</dbReference>
<comment type="cofactor">
    <cofactor evidence="2">
        <name>Mg(2+)</name>
        <dbReference type="ChEBI" id="CHEBI:18420"/>
    </cofactor>
</comment>
<organism evidence="10 11">
    <name type="scientific">Futiania mangrovi</name>
    <dbReference type="NCBI Taxonomy" id="2959716"/>
    <lineage>
        <taxon>Bacteria</taxon>
        <taxon>Pseudomonadati</taxon>
        <taxon>Pseudomonadota</taxon>
        <taxon>Alphaproteobacteria</taxon>
        <taxon>Futianiales</taxon>
        <taxon>Futianiaceae</taxon>
        <taxon>Futiania</taxon>
    </lineage>
</organism>
<dbReference type="EC" id="2.5.1.15" evidence="4"/>
<evidence type="ECO:0000259" key="9">
    <source>
        <dbReference type="PROSITE" id="PS50972"/>
    </source>
</evidence>
<dbReference type="InterPro" id="IPR045031">
    <property type="entry name" value="DHP_synth-like"/>
</dbReference>
<gene>
    <name evidence="10" type="primary">folP</name>
    <name evidence="10" type="ORF">NJQ99_00580</name>
</gene>
<evidence type="ECO:0000256" key="6">
    <source>
        <dbReference type="ARBA" id="ARBA00022723"/>
    </source>
</evidence>
<dbReference type="PANTHER" id="PTHR20941:SF1">
    <property type="entry name" value="FOLIC ACID SYNTHESIS PROTEIN FOL1"/>
    <property type="match status" value="1"/>
</dbReference>
<dbReference type="Pfam" id="PF00809">
    <property type="entry name" value="Pterin_bind"/>
    <property type="match status" value="1"/>
</dbReference>
<comment type="caution">
    <text evidence="10">The sequence shown here is derived from an EMBL/GenBank/DDBJ whole genome shotgun (WGS) entry which is preliminary data.</text>
</comment>
<evidence type="ECO:0000256" key="4">
    <source>
        <dbReference type="ARBA" id="ARBA00012458"/>
    </source>
</evidence>
<evidence type="ECO:0000313" key="11">
    <source>
        <dbReference type="Proteomes" id="UP001055804"/>
    </source>
</evidence>
<dbReference type="PROSITE" id="PS00792">
    <property type="entry name" value="DHPS_1"/>
    <property type="match status" value="1"/>
</dbReference>
<dbReference type="PROSITE" id="PS50972">
    <property type="entry name" value="PTERIN_BINDING"/>
    <property type="match status" value="1"/>
</dbReference>
<dbReference type="AlphaFoldDB" id="A0A9J6PBH7"/>
<dbReference type="CDD" id="cd00739">
    <property type="entry name" value="DHPS"/>
    <property type="match status" value="1"/>
</dbReference>
<keyword evidence="6" id="KW-0479">Metal-binding</keyword>
<evidence type="ECO:0000256" key="2">
    <source>
        <dbReference type="ARBA" id="ARBA00001946"/>
    </source>
</evidence>
<dbReference type="InterPro" id="IPR000489">
    <property type="entry name" value="Pterin-binding_dom"/>
</dbReference>
<dbReference type="SUPFAM" id="SSF51717">
    <property type="entry name" value="Dihydropteroate synthetase-like"/>
    <property type="match status" value="1"/>
</dbReference>
<dbReference type="GO" id="GO:0046872">
    <property type="term" value="F:metal ion binding"/>
    <property type="evidence" value="ECO:0007669"/>
    <property type="project" value="UniProtKB-KW"/>
</dbReference>
<dbReference type="InterPro" id="IPR006390">
    <property type="entry name" value="DHP_synth_dom"/>
</dbReference>
<name>A0A9J6PBH7_9PROT</name>
<feature type="domain" description="Pterin-binding" evidence="9">
    <location>
        <begin position="91"/>
        <end position="343"/>
    </location>
</feature>
<proteinExistence type="predicted"/>
<evidence type="ECO:0000256" key="7">
    <source>
        <dbReference type="ARBA" id="ARBA00022842"/>
    </source>
</evidence>
<keyword evidence="5 10" id="KW-0808">Transferase</keyword>
<dbReference type="RefSeq" id="WP_269330863.1">
    <property type="nucleotide sequence ID" value="NZ_JAMZFT010000001.1"/>
</dbReference>
<evidence type="ECO:0000256" key="1">
    <source>
        <dbReference type="ARBA" id="ARBA00000012"/>
    </source>
</evidence>
<dbReference type="Proteomes" id="UP001055804">
    <property type="component" value="Unassembled WGS sequence"/>
</dbReference>
<dbReference type="EMBL" id="JAMZFT010000001">
    <property type="protein sequence ID" value="MCP1334899.1"/>
    <property type="molecule type" value="Genomic_DNA"/>
</dbReference>
<protein>
    <recommendedName>
        <fullName evidence="4">dihydropteroate synthase</fullName>
        <ecNumber evidence="4">2.5.1.15</ecNumber>
    </recommendedName>
</protein>
<evidence type="ECO:0000313" key="10">
    <source>
        <dbReference type="EMBL" id="MCP1334899.1"/>
    </source>
</evidence>
<dbReference type="NCBIfam" id="TIGR01496">
    <property type="entry name" value="DHPS"/>
    <property type="match status" value="1"/>
</dbReference>
<keyword evidence="7" id="KW-0460">Magnesium</keyword>
<keyword evidence="8" id="KW-0289">Folate biosynthesis</keyword>
<evidence type="ECO:0000256" key="3">
    <source>
        <dbReference type="ARBA" id="ARBA00004763"/>
    </source>
</evidence>
<evidence type="ECO:0000256" key="8">
    <source>
        <dbReference type="ARBA" id="ARBA00022909"/>
    </source>
</evidence>
<sequence length="352" mass="36143">MTPPSVYLRPFGLLSGADAHARIAAGDALPLAGGWLAFTGLERIRRTPGAAIHREVLHVAGLANLDGESAGTLARLTAPRGDFAGLSLDRPHVMGILNATPDSFSDGGVHFEADAAVASGRRMAEAGATVLDVGGESTRPGADPVSEAEELARVLPVLEGLQGVACLSLDSRNAPVMAAGLEAGARILNDVSALTHDPRALEVAARAGAPVVLMHASGDPKVMQSRTDYADVVLDVYDYLNERIAVCEAAGLPRASICVDPGIGFGKTRAQNHALLRDLALFHGLGCPILLGASRKSFLADLPGAEAPTGRLGGSLAAALQGLSCGVQMLRVHDVAETAQAAALHMRLHGAA</sequence>
<dbReference type="PANTHER" id="PTHR20941">
    <property type="entry name" value="FOLATE SYNTHESIS PROTEINS"/>
    <property type="match status" value="1"/>
</dbReference>
<dbReference type="Gene3D" id="3.20.20.20">
    <property type="entry name" value="Dihydropteroate synthase-like"/>
    <property type="match status" value="1"/>
</dbReference>
<dbReference type="GO" id="GO:0046656">
    <property type="term" value="P:folic acid biosynthetic process"/>
    <property type="evidence" value="ECO:0007669"/>
    <property type="project" value="UniProtKB-KW"/>
</dbReference>